<protein>
    <submittedName>
        <fullName evidence="2">Uncharacterized protein</fullName>
    </submittedName>
</protein>
<dbReference type="RefSeq" id="WP_284339081.1">
    <property type="nucleotide sequence ID" value="NZ_BSNS01000004.1"/>
</dbReference>
<evidence type="ECO:0000313" key="3">
    <source>
        <dbReference type="Proteomes" id="UP001156691"/>
    </source>
</evidence>
<comment type="caution">
    <text evidence="2">The sequence shown here is derived from an EMBL/GenBank/DDBJ whole genome shotgun (WGS) entry which is preliminary data.</text>
</comment>
<proteinExistence type="predicted"/>
<organism evidence="2 3">
    <name type="scientific">Devosia nitrariae</name>
    <dbReference type="NCBI Taxonomy" id="2071872"/>
    <lineage>
        <taxon>Bacteria</taxon>
        <taxon>Pseudomonadati</taxon>
        <taxon>Pseudomonadota</taxon>
        <taxon>Alphaproteobacteria</taxon>
        <taxon>Hyphomicrobiales</taxon>
        <taxon>Devosiaceae</taxon>
        <taxon>Devosia</taxon>
    </lineage>
</organism>
<accession>A0ABQ5W1M8</accession>
<evidence type="ECO:0000256" key="1">
    <source>
        <dbReference type="SAM" id="MobiDB-lite"/>
    </source>
</evidence>
<evidence type="ECO:0000313" key="2">
    <source>
        <dbReference type="EMBL" id="GLQ53633.1"/>
    </source>
</evidence>
<dbReference type="Proteomes" id="UP001156691">
    <property type="component" value="Unassembled WGS sequence"/>
</dbReference>
<sequence>MLSHTLPLRDRTGRSFEPTDEEAVELSKVGFRFSIFRPGREACHLSIPYETVIDTARGTITVRQPEEGEALTVRVLDSQEG</sequence>
<name>A0ABQ5W1M8_9HYPH</name>
<feature type="region of interest" description="Disordered" evidence="1">
    <location>
        <begin position="1"/>
        <end position="20"/>
    </location>
</feature>
<reference evidence="3" key="1">
    <citation type="journal article" date="2019" name="Int. J. Syst. Evol. Microbiol.">
        <title>The Global Catalogue of Microorganisms (GCM) 10K type strain sequencing project: providing services to taxonomists for standard genome sequencing and annotation.</title>
        <authorList>
            <consortium name="The Broad Institute Genomics Platform"/>
            <consortium name="The Broad Institute Genome Sequencing Center for Infectious Disease"/>
            <person name="Wu L."/>
            <person name="Ma J."/>
        </authorList>
    </citation>
    <scope>NUCLEOTIDE SEQUENCE [LARGE SCALE GENOMIC DNA]</scope>
    <source>
        <strain evidence="3">NBRC 112416</strain>
    </source>
</reference>
<keyword evidence="3" id="KW-1185">Reference proteome</keyword>
<dbReference type="EMBL" id="BSNS01000004">
    <property type="protein sequence ID" value="GLQ53633.1"/>
    <property type="molecule type" value="Genomic_DNA"/>
</dbReference>
<gene>
    <name evidence="2" type="ORF">GCM10010862_08920</name>
</gene>